<proteinExistence type="predicted"/>
<evidence type="ECO:0000313" key="1">
    <source>
        <dbReference type="EMBL" id="CAD7575906.1"/>
    </source>
</evidence>
<organism evidence="1">
    <name type="scientific">Timema californicum</name>
    <name type="common">California timema</name>
    <name type="synonym">Walking stick</name>
    <dbReference type="NCBI Taxonomy" id="61474"/>
    <lineage>
        <taxon>Eukaryota</taxon>
        <taxon>Metazoa</taxon>
        <taxon>Ecdysozoa</taxon>
        <taxon>Arthropoda</taxon>
        <taxon>Hexapoda</taxon>
        <taxon>Insecta</taxon>
        <taxon>Pterygota</taxon>
        <taxon>Neoptera</taxon>
        <taxon>Polyneoptera</taxon>
        <taxon>Phasmatodea</taxon>
        <taxon>Timematodea</taxon>
        <taxon>Timematoidea</taxon>
        <taxon>Timematidae</taxon>
        <taxon>Timema</taxon>
    </lineage>
</organism>
<name>A0A7R9JB44_TIMCA</name>
<accession>A0A7R9JB44</accession>
<dbReference type="Gene3D" id="3.40.50.970">
    <property type="match status" value="1"/>
</dbReference>
<dbReference type="EMBL" id="OE183686">
    <property type="protein sequence ID" value="CAD7575906.1"/>
    <property type="molecule type" value="Genomic_DNA"/>
</dbReference>
<dbReference type="AlphaFoldDB" id="A0A7R9JB44"/>
<sequence length="114" mass="12631">MEVALWVSNSLLMSSDTFMTALRIQGPVGDMIHCGPWSRPSDRSSGKPVPLLQTLEADIRKEVDEATKKAKADKEIGLDELTTDIYADPIETTIRGTTPWDRLPHKSLKLAVNL</sequence>
<gene>
    <name evidence="1" type="ORF">TCMB3V08_LOCUS8483</name>
</gene>
<reference evidence="1" key="1">
    <citation type="submission" date="2020-11" db="EMBL/GenBank/DDBJ databases">
        <authorList>
            <person name="Tran Van P."/>
        </authorList>
    </citation>
    <scope>NUCLEOTIDE SEQUENCE</scope>
</reference>
<protein>
    <submittedName>
        <fullName evidence="1">(California timema) hypothetical protein</fullName>
    </submittedName>
</protein>